<evidence type="ECO:0000256" key="6">
    <source>
        <dbReference type="ARBA" id="ARBA00023125"/>
    </source>
</evidence>
<evidence type="ECO:0000256" key="8">
    <source>
        <dbReference type="ARBA" id="ARBA00034617"/>
    </source>
</evidence>
<feature type="domain" description="UvrD-like helicase C-terminal" evidence="14">
    <location>
        <begin position="279"/>
        <end position="588"/>
    </location>
</feature>
<dbReference type="OrthoDB" id="1470711at2759"/>
<dbReference type="GO" id="GO:0005634">
    <property type="term" value="C:nucleus"/>
    <property type="evidence" value="ECO:0007669"/>
    <property type="project" value="TreeGrafter"/>
</dbReference>
<evidence type="ECO:0000313" key="16">
    <source>
        <dbReference type="Proteomes" id="UP000799440"/>
    </source>
</evidence>
<feature type="region of interest" description="Disordered" evidence="12">
    <location>
        <begin position="797"/>
        <end position="822"/>
    </location>
</feature>
<feature type="non-terminal residue" evidence="15">
    <location>
        <position position="822"/>
    </location>
</feature>
<reference evidence="15" key="1">
    <citation type="journal article" date="2020" name="Stud. Mycol.">
        <title>101 Dothideomycetes genomes: a test case for predicting lifestyles and emergence of pathogens.</title>
        <authorList>
            <person name="Haridas S."/>
            <person name="Albert R."/>
            <person name="Binder M."/>
            <person name="Bloem J."/>
            <person name="Labutti K."/>
            <person name="Salamov A."/>
            <person name="Andreopoulos B."/>
            <person name="Baker S."/>
            <person name="Barry K."/>
            <person name="Bills G."/>
            <person name="Bluhm B."/>
            <person name="Cannon C."/>
            <person name="Castanera R."/>
            <person name="Culley D."/>
            <person name="Daum C."/>
            <person name="Ezra D."/>
            <person name="Gonzalez J."/>
            <person name="Henrissat B."/>
            <person name="Kuo A."/>
            <person name="Liang C."/>
            <person name="Lipzen A."/>
            <person name="Lutzoni F."/>
            <person name="Magnuson J."/>
            <person name="Mondo S."/>
            <person name="Nolan M."/>
            <person name="Ohm R."/>
            <person name="Pangilinan J."/>
            <person name="Park H.-J."/>
            <person name="Ramirez L."/>
            <person name="Alfaro M."/>
            <person name="Sun H."/>
            <person name="Tritt A."/>
            <person name="Yoshinaga Y."/>
            <person name="Zwiers L.-H."/>
            <person name="Turgeon B."/>
            <person name="Goodwin S."/>
            <person name="Spatafora J."/>
            <person name="Crous P."/>
            <person name="Grigoriev I."/>
        </authorList>
    </citation>
    <scope>NUCLEOTIDE SEQUENCE</scope>
    <source>
        <strain evidence="15">CBS 119925</strain>
    </source>
</reference>
<evidence type="ECO:0000313" key="15">
    <source>
        <dbReference type="EMBL" id="KAF2752094.1"/>
    </source>
</evidence>
<dbReference type="Pfam" id="PF00580">
    <property type="entry name" value="UvrD-helicase"/>
    <property type="match status" value="1"/>
</dbReference>
<dbReference type="Pfam" id="PF13361">
    <property type="entry name" value="UvrD_C"/>
    <property type="match status" value="1"/>
</dbReference>
<keyword evidence="2 11" id="KW-0547">Nucleotide-binding</keyword>
<feature type="binding site" evidence="11">
    <location>
        <begin position="27"/>
        <end position="34"/>
    </location>
    <ligand>
        <name>ATP</name>
        <dbReference type="ChEBI" id="CHEBI:30616"/>
    </ligand>
</feature>
<dbReference type="GO" id="GO:0005524">
    <property type="term" value="F:ATP binding"/>
    <property type="evidence" value="ECO:0007669"/>
    <property type="project" value="UniProtKB-UniRule"/>
</dbReference>
<dbReference type="Gene3D" id="1.10.10.160">
    <property type="match status" value="1"/>
</dbReference>
<evidence type="ECO:0000259" key="13">
    <source>
        <dbReference type="PROSITE" id="PS51198"/>
    </source>
</evidence>
<dbReference type="AlphaFoldDB" id="A0A6A6VQM4"/>
<evidence type="ECO:0000259" key="14">
    <source>
        <dbReference type="PROSITE" id="PS51217"/>
    </source>
</evidence>
<keyword evidence="16" id="KW-1185">Reference proteome</keyword>
<dbReference type="Proteomes" id="UP000799440">
    <property type="component" value="Unassembled WGS sequence"/>
</dbReference>
<dbReference type="InterPro" id="IPR014017">
    <property type="entry name" value="DNA_helicase_UvrD-like_C"/>
</dbReference>
<evidence type="ECO:0000256" key="12">
    <source>
        <dbReference type="SAM" id="MobiDB-lite"/>
    </source>
</evidence>
<protein>
    <recommendedName>
        <fullName evidence="9">DNA 3'-5' helicase</fullName>
        <ecNumber evidence="9">5.6.2.4</ecNumber>
    </recommendedName>
</protein>
<dbReference type="InterPro" id="IPR014016">
    <property type="entry name" value="UvrD-like_ATP-bd"/>
</dbReference>
<evidence type="ECO:0000256" key="7">
    <source>
        <dbReference type="ARBA" id="ARBA00023235"/>
    </source>
</evidence>
<dbReference type="PANTHER" id="PTHR11070:SF2">
    <property type="entry name" value="ATP-DEPENDENT DNA HELICASE SRS2"/>
    <property type="match status" value="1"/>
</dbReference>
<dbReference type="CDD" id="cd18807">
    <property type="entry name" value="SF1_C_UvrD"/>
    <property type="match status" value="1"/>
</dbReference>
<dbReference type="InterPro" id="IPR000212">
    <property type="entry name" value="DNA_helicase_UvrD/REP"/>
</dbReference>
<evidence type="ECO:0000256" key="9">
    <source>
        <dbReference type="ARBA" id="ARBA00034808"/>
    </source>
</evidence>
<accession>A0A6A6VQM4</accession>
<dbReference type="Gene3D" id="1.10.486.10">
    <property type="entry name" value="PCRA, domain 4"/>
    <property type="match status" value="1"/>
</dbReference>
<dbReference type="PROSITE" id="PS51198">
    <property type="entry name" value="UVRD_HELICASE_ATP_BIND"/>
    <property type="match status" value="1"/>
</dbReference>
<dbReference type="EMBL" id="MU006561">
    <property type="protein sequence ID" value="KAF2752094.1"/>
    <property type="molecule type" value="Genomic_DNA"/>
</dbReference>
<keyword evidence="4 11" id="KW-0347">Helicase</keyword>
<keyword evidence="5 11" id="KW-0067">ATP-binding</keyword>
<gene>
    <name evidence="15" type="ORF">M011DRAFT_389012</name>
</gene>
<evidence type="ECO:0000256" key="11">
    <source>
        <dbReference type="PROSITE-ProRule" id="PRU00560"/>
    </source>
</evidence>
<dbReference type="GO" id="GO:0000725">
    <property type="term" value="P:recombinational repair"/>
    <property type="evidence" value="ECO:0007669"/>
    <property type="project" value="TreeGrafter"/>
</dbReference>
<keyword evidence="3 11" id="KW-0378">Hydrolase</keyword>
<dbReference type="Gene3D" id="3.40.50.300">
    <property type="entry name" value="P-loop containing nucleotide triphosphate hydrolases"/>
    <property type="match status" value="2"/>
</dbReference>
<dbReference type="SUPFAM" id="SSF52540">
    <property type="entry name" value="P-loop containing nucleoside triphosphate hydrolases"/>
    <property type="match status" value="1"/>
</dbReference>
<dbReference type="GO" id="GO:0043138">
    <property type="term" value="F:3'-5' DNA helicase activity"/>
    <property type="evidence" value="ECO:0007669"/>
    <property type="project" value="UniProtKB-EC"/>
</dbReference>
<evidence type="ECO:0000256" key="2">
    <source>
        <dbReference type="ARBA" id="ARBA00022741"/>
    </source>
</evidence>
<dbReference type="GO" id="GO:0003677">
    <property type="term" value="F:DNA binding"/>
    <property type="evidence" value="ECO:0007669"/>
    <property type="project" value="UniProtKB-KW"/>
</dbReference>
<sequence length="822" mass="91588">MDAILAGLNEAQRAAVTSQANVIQVLAPPGSGKTKTLTARVAYLISQGLRPWNIVVCTFTIKAAREMKERISGMVGDGIEQKLILGTFHSVARRFLVRYGQEIGIEKSFGVADTTDSLAIIKRIIKRHDYNVEPKKARSTISALKSKGTSADEYAALQKKALEHEMMCVYSEYEETLKASKLLDYDDLLLRCVDLLRRNLACASSIEAVLIDEYQDTNNVQYELMKLLAQKLKRITIVGDPDQSIYSFRSAEIKNLYRMRDEYPESLVINLENNYRSSGCILSAAKAVIEQDDSRPSKPLQATHCVGEQPTLRHLADARKEAEWIVEEIQRSRTLSAGLLNFGDYAILLRSSPLSLSIERELGYKGIPYRMVGGRRFFDRAEIRLVLDYLRVINQPNHNDAILRVINEPSRQVGEATVKALVEQAEAEKVPLWSVLLSLARGCGRSATKVSKQAQGGIDKFVGIILSSQRKLTKDDECNLYDLMTHLLQKVSMHAYLKKQYPEGWEERWANVEELIGQATQLAASIANGEAVYDDMLPEVDGLEQRPDTAADILSKFLSNVALASEIEGPEGEDPNQVTISTIHAAKGLEWPIVFIPGVYDGSIPHSRADDHDEERRLLYVGMTRAQSLLYLSCPAKLSGQDESTLSAFISKPSIQRFFSLRGPSFGCTAISDLARILSRPCPSLSEVEAARSLLERIEDDKFPLHREYVDPEDGLDDARSFKRYKPDPSYSSAKFTVTTTIEKTSNFSVARTTIPHGGGGFTTARAHQMVIQETRTREAAESAPVSFTMRKQVNPIKDLDPSRSKPIKPRAKGQGSITSFF</sequence>
<evidence type="ECO:0000256" key="10">
    <source>
        <dbReference type="ARBA" id="ARBA00048988"/>
    </source>
</evidence>
<comment type="catalytic activity">
    <reaction evidence="10">
        <text>ATP + H2O = ADP + phosphate + H(+)</text>
        <dbReference type="Rhea" id="RHEA:13065"/>
        <dbReference type="ChEBI" id="CHEBI:15377"/>
        <dbReference type="ChEBI" id="CHEBI:15378"/>
        <dbReference type="ChEBI" id="CHEBI:30616"/>
        <dbReference type="ChEBI" id="CHEBI:43474"/>
        <dbReference type="ChEBI" id="CHEBI:456216"/>
        <dbReference type="EC" id="5.6.2.4"/>
    </reaction>
</comment>
<comment type="similarity">
    <text evidence="1">Belongs to the helicase family. UvrD subfamily.</text>
</comment>
<keyword evidence="7" id="KW-0413">Isomerase</keyword>
<dbReference type="CDD" id="cd17932">
    <property type="entry name" value="DEXQc_UvrD"/>
    <property type="match status" value="1"/>
</dbReference>
<comment type="catalytic activity">
    <reaction evidence="8">
        <text>Couples ATP hydrolysis with the unwinding of duplex DNA by translocating in the 3'-5' direction.</text>
        <dbReference type="EC" id="5.6.2.4"/>
    </reaction>
</comment>
<evidence type="ECO:0000256" key="5">
    <source>
        <dbReference type="ARBA" id="ARBA00022840"/>
    </source>
</evidence>
<dbReference type="GO" id="GO:0016787">
    <property type="term" value="F:hydrolase activity"/>
    <property type="evidence" value="ECO:0007669"/>
    <property type="project" value="UniProtKB-UniRule"/>
</dbReference>
<name>A0A6A6VQM4_9PLEO</name>
<evidence type="ECO:0000256" key="1">
    <source>
        <dbReference type="ARBA" id="ARBA00009922"/>
    </source>
</evidence>
<keyword evidence="6" id="KW-0238">DNA-binding</keyword>
<dbReference type="EC" id="5.6.2.4" evidence="9"/>
<proteinExistence type="inferred from homology"/>
<dbReference type="InterPro" id="IPR027417">
    <property type="entry name" value="P-loop_NTPase"/>
</dbReference>
<dbReference type="PANTHER" id="PTHR11070">
    <property type="entry name" value="UVRD / RECB / PCRA DNA HELICASE FAMILY MEMBER"/>
    <property type="match status" value="1"/>
</dbReference>
<feature type="domain" description="UvrD-like helicase ATP-binding" evidence="13">
    <location>
        <begin position="6"/>
        <end position="278"/>
    </location>
</feature>
<evidence type="ECO:0000256" key="3">
    <source>
        <dbReference type="ARBA" id="ARBA00022801"/>
    </source>
</evidence>
<dbReference type="InterPro" id="IPR013986">
    <property type="entry name" value="DExx_box_DNA_helicase_dom_sf"/>
</dbReference>
<dbReference type="PROSITE" id="PS51217">
    <property type="entry name" value="UVRD_HELICASE_CTER"/>
    <property type="match status" value="1"/>
</dbReference>
<evidence type="ECO:0000256" key="4">
    <source>
        <dbReference type="ARBA" id="ARBA00022806"/>
    </source>
</evidence>
<organism evidence="15 16">
    <name type="scientific">Sporormia fimetaria CBS 119925</name>
    <dbReference type="NCBI Taxonomy" id="1340428"/>
    <lineage>
        <taxon>Eukaryota</taxon>
        <taxon>Fungi</taxon>
        <taxon>Dikarya</taxon>
        <taxon>Ascomycota</taxon>
        <taxon>Pezizomycotina</taxon>
        <taxon>Dothideomycetes</taxon>
        <taxon>Pleosporomycetidae</taxon>
        <taxon>Pleosporales</taxon>
        <taxon>Sporormiaceae</taxon>
        <taxon>Sporormia</taxon>
    </lineage>
</organism>